<proteinExistence type="inferred from homology"/>
<name>A0A4Z2EZA7_9TELE</name>
<dbReference type="SUPFAM" id="SSF52058">
    <property type="entry name" value="L domain-like"/>
    <property type="match status" value="1"/>
</dbReference>
<reference evidence="4 5" key="1">
    <citation type="submission" date="2019-03" db="EMBL/GenBank/DDBJ databases">
        <title>First draft genome of Liparis tanakae, snailfish: a comprehensive survey of snailfish specific genes.</title>
        <authorList>
            <person name="Kim W."/>
            <person name="Song I."/>
            <person name="Jeong J.-H."/>
            <person name="Kim D."/>
            <person name="Kim S."/>
            <person name="Ryu S."/>
            <person name="Song J.Y."/>
            <person name="Lee S.K."/>
        </authorList>
    </citation>
    <scope>NUCLEOTIDE SEQUENCE [LARGE SCALE GENOMIC DNA]</scope>
    <source>
        <tissue evidence="4">Muscle</tissue>
    </source>
</reference>
<dbReference type="AlphaFoldDB" id="A0A4Z2EZA7"/>
<dbReference type="Proteomes" id="UP000314294">
    <property type="component" value="Unassembled WGS sequence"/>
</dbReference>
<dbReference type="GO" id="GO:0098978">
    <property type="term" value="C:glutamatergic synapse"/>
    <property type="evidence" value="ECO:0007669"/>
    <property type="project" value="TreeGrafter"/>
</dbReference>
<dbReference type="PANTHER" id="PTHR45930">
    <property type="entry name" value="G-PROTEIN COUPLED RECEPTOR 124-LIKE PROTEIN"/>
    <property type="match status" value="1"/>
</dbReference>
<dbReference type="InterPro" id="IPR051963">
    <property type="entry name" value="Adhesion_GPCR_A"/>
</dbReference>
<dbReference type="GO" id="GO:0014069">
    <property type="term" value="C:postsynaptic density"/>
    <property type="evidence" value="ECO:0007669"/>
    <property type="project" value="TreeGrafter"/>
</dbReference>
<accession>A0A4Z2EZA7</accession>
<dbReference type="EMBL" id="SRLO01002016">
    <property type="protein sequence ID" value="TNN34215.1"/>
    <property type="molecule type" value="Genomic_DNA"/>
</dbReference>
<dbReference type="GO" id="GO:0007166">
    <property type="term" value="P:cell surface receptor signaling pathway"/>
    <property type="evidence" value="ECO:0007669"/>
    <property type="project" value="TreeGrafter"/>
</dbReference>
<dbReference type="PANTHER" id="PTHR45930:SF3">
    <property type="entry name" value="ADHESION G PROTEIN-COUPLED RECEPTOR A1"/>
    <property type="match status" value="1"/>
</dbReference>
<organism evidence="4 5">
    <name type="scientific">Liparis tanakae</name>
    <name type="common">Tanaka's snailfish</name>
    <dbReference type="NCBI Taxonomy" id="230148"/>
    <lineage>
        <taxon>Eukaryota</taxon>
        <taxon>Metazoa</taxon>
        <taxon>Chordata</taxon>
        <taxon>Craniata</taxon>
        <taxon>Vertebrata</taxon>
        <taxon>Euteleostomi</taxon>
        <taxon>Actinopterygii</taxon>
        <taxon>Neopterygii</taxon>
        <taxon>Teleostei</taxon>
        <taxon>Neoteleostei</taxon>
        <taxon>Acanthomorphata</taxon>
        <taxon>Eupercaria</taxon>
        <taxon>Perciformes</taxon>
        <taxon>Cottioidei</taxon>
        <taxon>Cottales</taxon>
        <taxon>Liparidae</taxon>
        <taxon>Liparis</taxon>
    </lineage>
</organism>
<feature type="compositionally biased region" description="Basic and acidic residues" evidence="3">
    <location>
        <begin position="34"/>
        <end position="43"/>
    </location>
</feature>
<comment type="similarity">
    <text evidence="1">Belongs to the G-protein coupled receptor 2 family. Adhesion G-protein coupled receptor (ADGR) subfamily.</text>
</comment>
<evidence type="ECO:0000313" key="4">
    <source>
        <dbReference type="EMBL" id="TNN34215.1"/>
    </source>
</evidence>
<evidence type="ECO:0000256" key="3">
    <source>
        <dbReference type="SAM" id="MobiDB-lite"/>
    </source>
</evidence>
<dbReference type="Gene3D" id="3.80.10.10">
    <property type="entry name" value="Ribonuclease Inhibitor"/>
    <property type="match status" value="1"/>
</dbReference>
<dbReference type="InterPro" id="IPR032675">
    <property type="entry name" value="LRR_dom_sf"/>
</dbReference>
<comment type="caution">
    <text evidence="4">The sequence shown here is derived from an EMBL/GenBank/DDBJ whole genome shotgun (WGS) entry which is preliminary data.</text>
</comment>
<dbReference type="GO" id="GO:0005886">
    <property type="term" value="C:plasma membrane"/>
    <property type="evidence" value="ECO:0007669"/>
    <property type="project" value="TreeGrafter"/>
</dbReference>
<evidence type="ECO:0000256" key="1">
    <source>
        <dbReference type="ARBA" id="ARBA00007343"/>
    </source>
</evidence>
<evidence type="ECO:0000256" key="2">
    <source>
        <dbReference type="ARBA" id="ARBA00023170"/>
    </source>
</evidence>
<keyword evidence="2 4" id="KW-0675">Receptor</keyword>
<keyword evidence="5" id="KW-1185">Reference proteome</keyword>
<dbReference type="OrthoDB" id="6134459at2759"/>
<gene>
    <name evidence="4" type="primary">Adgra2</name>
    <name evidence="4" type="ORF">EYF80_055618</name>
</gene>
<evidence type="ECO:0000313" key="5">
    <source>
        <dbReference type="Proteomes" id="UP000314294"/>
    </source>
</evidence>
<sequence length="265" mass="28877">MKGEAFHAGRPGAVLYSPPQRGSLTRVLTGSRAGPEEQSDKYRGARGLPRSAGSEETGSRGHGVTGSSGHRVTGVTGSQGHMVLWLQEARPEYRVKRLRARRRPPSKAMLGEDTEAFPQVDEDPEATQSAALQVYILLEGTSAGGVKDLSTNRIGCLSPEMFLDLGSLSKLNLSGNIFSTLSAGLFTHLVALRVLHFGARTLFCDCQLTWLLLWARRRSVRIGNDTVCVFPARLHGLEVQQLREQQLLCGSADPESADSRPWRTV</sequence>
<protein>
    <submittedName>
        <fullName evidence="4">Adhesion G protein-coupled receptor A2</fullName>
    </submittedName>
</protein>
<dbReference type="Pfam" id="PF13855">
    <property type="entry name" value="LRR_8"/>
    <property type="match status" value="1"/>
</dbReference>
<dbReference type="InterPro" id="IPR001611">
    <property type="entry name" value="Leu-rich_rpt"/>
</dbReference>
<feature type="region of interest" description="Disordered" evidence="3">
    <location>
        <begin position="1"/>
        <end position="75"/>
    </location>
</feature>